<accession>K6UKL3</accession>
<sequence>SSRVGGAKKQKKLSSKTAKHINYVFEKKKKADEVKSFNSIKRRKLKEVPSSQFHFICHLKNGEVQSARRGSVSLLRGALPPSGQAQLPWGEVTPNGEATIGESLPIWENRPIGESLPNGEIRTAGEAFQFFPRATIRQDRREKDLKNASALSSIVHLGRNKDICNTYLKGTLINIYHEENHNNVILKMMKELQHTYTYMNSRQISLIIYNLYQYFFTQVVKQIHGKDNPSNYEWYLRLFYVVDDGLFVTPRNKGERYQTDMPVDNSLMRNLLITLSRNVKTYMHCEDDLNTLSRIAFVYSYFCVRDNTLVELLIRKIFQCMHMKKNKKIKYFSLAALAFEKWKLYSVKFMHAYSSLLTKTVDKLTRKGEGVLINREKKKKKKKTKLKHVNLFDVHKKEKKKLSLISLKDILTYLYVLKRNDVKDNNFVERLLRYASLFWGDDLGAQGCTPGECVSLSVNKKKESFNTDTVSQKNKLLTSPAFRSALYANRKRHKNRSNMLTLYALYRISKRAARRREMPLSCFANRVWLHGDGEKGPTPHEEGGESNVPMHNKPVELSIKSWQNDPRDSTPSENSSAFSPADYGPESTVFINKQRTWVSFYKKEVIPMTVFLHHLTRYYYTFLKKKEDFSKLTKLYRDVLLNSDLTNLHFFYTHKIVSVVRHTDDICSNLISTSLYTSAVHKCKRYIALKNAGVFSDVCAQNVCACVVILYIQVLKNKIKDDPLTEALIEFLVKFFSTCQPEQVTHQFLIPPLKLLSMLQCLRVKVGPRDDKRYVVMEAMDKTNGVTKKRSNVDQLPSRNTNNQIDEQKNNVKSNGKNALPSRKTKLQLLNGTILTILKGLNWNNVDNFLLLKSYKYMNRLAGQEKKAKFCMNIVRQKNHLLCNKITHAVKVKVHDFNCEELMKVYLYSGNNFKRKTLLLRNFFTNLLLSNGGIVHRGDNNFFYAVF</sequence>
<dbReference type="GeneID" id="14693298"/>
<evidence type="ECO:0000313" key="3">
    <source>
        <dbReference type="Proteomes" id="UP000006319"/>
    </source>
</evidence>
<feature type="compositionally biased region" description="Polar residues" evidence="1">
    <location>
        <begin position="793"/>
        <end position="817"/>
    </location>
</feature>
<gene>
    <name evidence="2" type="ORF">PCYB_102880</name>
</gene>
<organism evidence="2 3">
    <name type="scientific">Plasmodium cynomolgi (strain B)</name>
    <dbReference type="NCBI Taxonomy" id="1120755"/>
    <lineage>
        <taxon>Eukaryota</taxon>
        <taxon>Sar</taxon>
        <taxon>Alveolata</taxon>
        <taxon>Apicomplexa</taxon>
        <taxon>Aconoidasida</taxon>
        <taxon>Haemosporida</taxon>
        <taxon>Plasmodiidae</taxon>
        <taxon>Plasmodium</taxon>
        <taxon>Plasmodium (Plasmodium)</taxon>
    </lineage>
</organism>
<dbReference type="KEGG" id="pcy:PCYB_102880"/>
<feature type="non-terminal residue" evidence="2">
    <location>
        <position position="1"/>
    </location>
</feature>
<feature type="region of interest" description="Disordered" evidence="1">
    <location>
        <begin position="786"/>
        <end position="819"/>
    </location>
</feature>
<dbReference type="Proteomes" id="UP000006319">
    <property type="component" value="Chromosome 10"/>
</dbReference>
<protein>
    <submittedName>
        <fullName evidence="2">Uncharacterized protein</fullName>
    </submittedName>
</protein>
<evidence type="ECO:0000256" key="1">
    <source>
        <dbReference type="SAM" id="MobiDB-lite"/>
    </source>
</evidence>
<reference evidence="2 3" key="1">
    <citation type="journal article" date="2012" name="Nat. Genet.">
        <title>Plasmodium cynomolgi genome sequences provide insight into Plasmodium vivax and the monkey malaria clade.</title>
        <authorList>
            <person name="Tachibana S."/>
            <person name="Sullivan S.A."/>
            <person name="Kawai S."/>
            <person name="Nakamura S."/>
            <person name="Kim H.R."/>
            <person name="Goto N."/>
            <person name="Arisue N."/>
            <person name="Palacpac N.M.Q."/>
            <person name="Honma H."/>
            <person name="Yagi M."/>
            <person name="Tougan T."/>
            <person name="Katakai Y."/>
            <person name="Kaneko O."/>
            <person name="Mita T."/>
            <person name="Kita K."/>
            <person name="Yasutomi Y."/>
            <person name="Sutton P.L."/>
            <person name="Shakhbatyan R."/>
            <person name="Horii T."/>
            <person name="Yasunaga T."/>
            <person name="Barnwell J.W."/>
            <person name="Escalante A.A."/>
            <person name="Carlton J.M."/>
            <person name="Tanabe K."/>
        </authorList>
    </citation>
    <scope>NUCLEOTIDE SEQUENCE [LARGE SCALE GENOMIC DNA]</scope>
    <source>
        <strain evidence="2 3">B</strain>
    </source>
</reference>
<dbReference type="EMBL" id="DF157102">
    <property type="protein sequence ID" value="GAB66938.1"/>
    <property type="molecule type" value="Genomic_DNA"/>
</dbReference>
<dbReference type="VEuPathDB" id="PlasmoDB:PCYB_102880"/>
<proteinExistence type="predicted"/>
<dbReference type="RefSeq" id="XP_004222885.1">
    <property type="nucleotide sequence ID" value="XM_004222837.1"/>
</dbReference>
<evidence type="ECO:0000313" key="2">
    <source>
        <dbReference type="EMBL" id="GAB66938.1"/>
    </source>
</evidence>
<name>K6UKL3_PLACD</name>
<dbReference type="eggNOG" id="ENOG502T0IC">
    <property type="taxonomic scope" value="Eukaryota"/>
</dbReference>
<feature type="region of interest" description="Disordered" evidence="1">
    <location>
        <begin position="561"/>
        <end position="581"/>
    </location>
</feature>
<dbReference type="OrthoDB" id="392581at2759"/>
<dbReference type="AlphaFoldDB" id="K6UKL3"/>
<keyword evidence="3" id="KW-1185">Reference proteome</keyword>
<feature type="non-terminal residue" evidence="2">
    <location>
        <position position="947"/>
    </location>
</feature>